<dbReference type="InterPro" id="IPR003778">
    <property type="entry name" value="CT_A_B"/>
</dbReference>
<dbReference type="SUPFAM" id="SSF50891">
    <property type="entry name" value="Cyclophilin-like"/>
    <property type="match status" value="1"/>
</dbReference>
<dbReference type="Pfam" id="PF02626">
    <property type="entry name" value="CT_A_B"/>
    <property type="match status" value="1"/>
</dbReference>
<keyword evidence="1" id="KW-0547">Nucleotide-binding</keyword>
<dbReference type="PANTHER" id="PTHR43309">
    <property type="entry name" value="5-OXOPROLINASE SUBUNIT C"/>
    <property type="match status" value="1"/>
</dbReference>
<name>A0ABW4YG04_9BACL</name>
<dbReference type="EMBL" id="JBHUHO010000004">
    <property type="protein sequence ID" value="MFD2114388.1"/>
    <property type="molecule type" value="Genomic_DNA"/>
</dbReference>
<evidence type="ECO:0000256" key="1">
    <source>
        <dbReference type="ARBA" id="ARBA00022741"/>
    </source>
</evidence>
<evidence type="ECO:0000259" key="4">
    <source>
        <dbReference type="SMART" id="SM00797"/>
    </source>
</evidence>
<sequence length="340" mass="36670">MALVVIRAGTLATIQDGGRFGYQQVGVGPSGAMDLHALQTANMLVGNESCVPAIEIMYGETSFLVERPMLIAICGFGMKVEVTKAQSSVVQEQRTLLPLWRPVAVSIGMQLYFSPEKKGLAMYMAIWGGVQAAVELGSSSTALRSGLGGLPPGGGKSLAAGDRITHHHPSEQAVKIYKSFQPMLSPTWFANAAPYYPQTNTAIRIIVGAQFAELTEQSKHRLLHTTFRVSSQSDRMGYRLQGELLKLANAEELISEPVATGTMQLPPSGEPIILLADRQTTGGYPRIAHVCTIDLPKLAQLKPGDKVTFQLVSLQEAEALLLQQAQSFALLKTAITLKLR</sequence>
<evidence type="ECO:0000256" key="2">
    <source>
        <dbReference type="ARBA" id="ARBA00022801"/>
    </source>
</evidence>
<dbReference type="InterPro" id="IPR029000">
    <property type="entry name" value="Cyclophilin-like_dom_sf"/>
</dbReference>
<dbReference type="Proteomes" id="UP001597362">
    <property type="component" value="Unassembled WGS sequence"/>
</dbReference>
<accession>A0ABW4YG04</accession>
<reference evidence="6" key="1">
    <citation type="journal article" date="2019" name="Int. J. Syst. Evol. Microbiol.">
        <title>The Global Catalogue of Microorganisms (GCM) 10K type strain sequencing project: providing services to taxonomists for standard genome sequencing and annotation.</title>
        <authorList>
            <consortium name="The Broad Institute Genomics Platform"/>
            <consortium name="The Broad Institute Genome Sequencing Center for Infectious Disease"/>
            <person name="Wu L."/>
            <person name="Ma J."/>
        </authorList>
    </citation>
    <scope>NUCLEOTIDE SEQUENCE [LARGE SCALE GENOMIC DNA]</scope>
    <source>
        <strain evidence="6">GH52</strain>
    </source>
</reference>
<keyword evidence="6" id="KW-1185">Reference proteome</keyword>
<feature type="domain" description="Carboxyltransferase" evidence="4">
    <location>
        <begin position="24"/>
        <end position="327"/>
    </location>
</feature>
<evidence type="ECO:0000313" key="6">
    <source>
        <dbReference type="Proteomes" id="UP001597362"/>
    </source>
</evidence>
<dbReference type="SMART" id="SM00797">
    <property type="entry name" value="AHS2"/>
    <property type="match status" value="1"/>
</dbReference>
<dbReference type="NCBIfam" id="TIGR00724">
    <property type="entry name" value="urea_amlyse_rel"/>
    <property type="match status" value="1"/>
</dbReference>
<proteinExistence type="predicted"/>
<protein>
    <submittedName>
        <fullName evidence="5">Biotin-dependent carboxyltransferase family protein</fullName>
    </submittedName>
</protein>
<organism evidence="5 6">
    <name type="scientific">Paenibacillus yanchengensis</name>
    <dbReference type="NCBI Taxonomy" id="2035833"/>
    <lineage>
        <taxon>Bacteria</taxon>
        <taxon>Bacillati</taxon>
        <taxon>Bacillota</taxon>
        <taxon>Bacilli</taxon>
        <taxon>Bacillales</taxon>
        <taxon>Paenibacillaceae</taxon>
        <taxon>Paenibacillus</taxon>
    </lineage>
</organism>
<evidence type="ECO:0000256" key="3">
    <source>
        <dbReference type="ARBA" id="ARBA00022840"/>
    </source>
</evidence>
<gene>
    <name evidence="5" type="ORF">ACFSJH_01295</name>
</gene>
<dbReference type="PANTHER" id="PTHR43309:SF5">
    <property type="entry name" value="5-OXOPROLINASE SUBUNIT C"/>
    <property type="match status" value="1"/>
</dbReference>
<comment type="caution">
    <text evidence="5">The sequence shown here is derived from an EMBL/GenBank/DDBJ whole genome shotgun (WGS) entry which is preliminary data.</text>
</comment>
<evidence type="ECO:0000313" key="5">
    <source>
        <dbReference type="EMBL" id="MFD2114388.1"/>
    </source>
</evidence>
<keyword evidence="2" id="KW-0378">Hydrolase</keyword>
<keyword evidence="3" id="KW-0067">ATP-binding</keyword>
<dbReference type="InterPro" id="IPR052708">
    <property type="entry name" value="PxpC"/>
</dbReference>
<dbReference type="RefSeq" id="WP_377769367.1">
    <property type="nucleotide sequence ID" value="NZ_JBHUHO010000004.1"/>
</dbReference>
<dbReference type="Gene3D" id="2.40.100.10">
    <property type="entry name" value="Cyclophilin-like"/>
    <property type="match status" value="1"/>
</dbReference>